<gene>
    <name evidence="1" type="ORF">OPT61_g2606</name>
</gene>
<reference evidence="1" key="1">
    <citation type="submission" date="2022-11" db="EMBL/GenBank/DDBJ databases">
        <title>Genome Sequence of Boeremia exigua.</title>
        <authorList>
            <person name="Buettner E."/>
        </authorList>
    </citation>
    <scope>NUCLEOTIDE SEQUENCE</scope>
    <source>
        <strain evidence="1">CU02</strain>
    </source>
</reference>
<comment type="caution">
    <text evidence="1">The sequence shown here is derived from an EMBL/GenBank/DDBJ whole genome shotgun (WGS) entry which is preliminary data.</text>
</comment>
<keyword evidence="2" id="KW-1185">Reference proteome</keyword>
<sequence length="459" mass="51935">MLTIFGETKRLDALLQHAGPRPTTLVCQGNVFQTSIKYGGKSYITGLFDQEVPCSTQIKTEDTSFDHLVVWSDWFGVTKVEFVHSNFAAAAYKPENPQVTDTHSFMKQAPVECRNCVQLGRKHRTAIQPEREWVYTVAVTGPQVHLEYKRHFVRRIVSSLNNLPQTFWDCSNAPILQPQDTEILRDDVFLGYVPLQNISGIILTFDLGSVKTIWSYEGTHPRPSFDSKADSQARSTLFSLADDEKIQGIWTVRHNIRTMYVGVRAMVLKTQMKTVWLGGYMSLEMQPDFELELIADGSILALYYGSLRRINLTLAAHQYPHEASLKRVLAPTFQAYRTAPPPISTSAYDMKYSEAHTEGVEKLWACMDGDYCIGLLFSYGSYSRTVGQYRYEKEMSPAYKLQDISLLQEEHESGPRTRLQVIGGGLSRSVTEGTTILLTPGIIVWWYCQDASAVYNVTT</sequence>
<protein>
    <submittedName>
        <fullName evidence="1">Uncharacterized protein</fullName>
    </submittedName>
</protein>
<evidence type="ECO:0000313" key="2">
    <source>
        <dbReference type="Proteomes" id="UP001153331"/>
    </source>
</evidence>
<dbReference type="Proteomes" id="UP001153331">
    <property type="component" value="Unassembled WGS sequence"/>
</dbReference>
<proteinExistence type="predicted"/>
<dbReference type="EMBL" id="JAPHNI010000120">
    <property type="protein sequence ID" value="KAJ8115841.1"/>
    <property type="molecule type" value="Genomic_DNA"/>
</dbReference>
<name>A0ACC2IL54_9PLEO</name>
<organism evidence="1 2">
    <name type="scientific">Boeremia exigua</name>
    <dbReference type="NCBI Taxonomy" id="749465"/>
    <lineage>
        <taxon>Eukaryota</taxon>
        <taxon>Fungi</taxon>
        <taxon>Dikarya</taxon>
        <taxon>Ascomycota</taxon>
        <taxon>Pezizomycotina</taxon>
        <taxon>Dothideomycetes</taxon>
        <taxon>Pleosporomycetidae</taxon>
        <taxon>Pleosporales</taxon>
        <taxon>Pleosporineae</taxon>
        <taxon>Didymellaceae</taxon>
        <taxon>Boeremia</taxon>
    </lineage>
</organism>
<evidence type="ECO:0000313" key="1">
    <source>
        <dbReference type="EMBL" id="KAJ8115841.1"/>
    </source>
</evidence>
<accession>A0ACC2IL54</accession>